<dbReference type="OrthoDB" id="9777133at2"/>
<dbReference type="Pfam" id="PF03883">
    <property type="entry name" value="H2O2_YaaD"/>
    <property type="match status" value="1"/>
</dbReference>
<proteinExistence type="inferred from homology"/>
<dbReference type="PANTHER" id="PTHR30283">
    <property type="entry name" value="PEROXIDE STRESS RESPONSE PROTEIN YAAA"/>
    <property type="match status" value="1"/>
</dbReference>
<evidence type="ECO:0000256" key="1">
    <source>
        <dbReference type="HAMAP-Rule" id="MF_00652"/>
    </source>
</evidence>
<comment type="caution">
    <text evidence="2">The sequence shown here is derived from an EMBL/GenBank/DDBJ whole genome shotgun (WGS) entry which is preliminary data.</text>
</comment>
<comment type="similarity">
    <text evidence="1">Belongs to the UPF0246 family.</text>
</comment>
<dbReference type="NCBIfam" id="NF002542">
    <property type="entry name" value="PRK02101.1-3"/>
    <property type="match status" value="1"/>
</dbReference>
<dbReference type="Proteomes" id="UP000316213">
    <property type="component" value="Unassembled WGS sequence"/>
</dbReference>
<dbReference type="GO" id="GO:0005829">
    <property type="term" value="C:cytosol"/>
    <property type="evidence" value="ECO:0007669"/>
    <property type="project" value="TreeGrafter"/>
</dbReference>
<accession>A0A5C5ZZY8</accession>
<dbReference type="PANTHER" id="PTHR30283:SF4">
    <property type="entry name" value="PEROXIDE STRESS RESISTANCE PROTEIN YAAA"/>
    <property type="match status" value="1"/>
</dbReference>
<evidence type="ECO:0000313" key="2">
    <source>
        <dbReference type="EMBL" id="TWT93132.1"/>
    </source>
</evidence>
<dbReference type="InterPro" id="IPR005583">
    <property type="entry name" value="YaaA"/>
</dbReference>
<reference evidence="2 3" key="1">
    <citation type="submission" date="2019-02" db="EMBL/GenBank/DDBJ databases">
        <title>Deep-cultivation of Planctomycetes and their phenomic and genomic characterization uncovers novel biology.</title>
        <authorList>
            <person name="Wiegand S."/>
            <person name="Jogler M."/>
            <person name="Boedeker C."/>
            <person name="Pinto D."/>
            <person name="Vollmers J."/>
            <person name="Rivas-Marin E."/>
            <person name="Kohn T."/>
            <person name="Peeters S.H."/>
            <person name="Heuer A."/>
            <person name="Rast P."/>
            <person name="Oberbeckmann S."/>
            <person name="Bunk B."/>
            <person name="Jeske O."/>
            <person name="Meyerdierks A."/>
            <person name="Storesund J.E."/>
            <person name="Kallscheuer N."/>
            <person name="Luecker S."/>
            <person name="Lage O.M."/>
            <person name="Pohl T."/>
            <person name="Merkel B.J."/>
            <person name="Hornburger P."/>
            <person name="Mueller R.-W."/>
            <person name="Bruemmer F."/>
            <person name="Labrenz M."/>
            <person name="Spormann A.M."/>
            <person name="Op Den Camp H."/>
            <person name="Overmann J."/>
            <person name="Amann R."/>
            <person name="Jetten M.S.M."/>
            <person name="Mascher T."/>
            <person name="Medema M.H."/>
            <person name="Devos D.P."/>
            <person name="Kaster A.-K."/>
            <person name="Ovreas L."/>
            <person name="Rohde M."/>
            <person name="Galperin M.Y."/>
            <person name="Jogler C."/>
        </authorList>
    </citation>
    <scope>NUCLEOTIDE SEQUENCE [LARGE SCALE GENOMIC DNA]</scope>
    <source>
        <strain evidence="2 3">Pla100</strain>
    </source>
</reference>
<organism evidence="2 3">
    <name type="scientific">Neorhodopirellula pilleata</name>
    <dbReference type="NCBI Taxonomy" id="2714738"/>
    <lineage>
        <taxon>Bacteria</taxon>
        <taxon>Pseudomonadati</taxon>
        <taxon>Planctomycetota</taxon>
        <taxon>Planctomycetia</taxon>
        <taxon>Pirellulales</taxon>
        <taxon>Pirellulaceae</taxon>
        <taxon>Neorhodopirellula</taxon>
    </lineage>
</organism>
<sequence>MLIVLSPAKTLDFESEISVRLPEIAASDRQPVLINQSRRLAERLKRETPAGLRQMMGISETLAELNHQRFQDWEAPHPKQGSKEALFAFQGDVYQGLKAETLTTLQIERAQEQLRILSGLYGVLRPLDRMLPYRLEMGTSLDGDWGKDLYAFWGDRVTKLLAEQMEHNRSRFLLNLASNEYFRVVKKSILPAPIVSPAFKEVKNGKATIVSFFAKKARGSMAAWVIRNKVKTEAKLTQFAEDGYRYDPKSSTSSVPVFLRQAT</sequence>
<dbReference type="GO" id="GO:0033194">
    <property type="term" value="P:response to hydroperoxide"/>
    <property type="evidence" value="ECO:0007669"/>
    <property type="project" value="TreeGrafter"/>
</dbReference>
<dbReference type="RefSeq" id="WP_146579965.1">
    <property type="nucleotide sequence ID" value="NZ_SJPM01000010.1"/>
</dbReference>
<keyword evidence="3" id="KW-1185">Reference proteome</keyword>
<evidence type="ECO:0000313" key="3">
    <source>
        <dbReference type="Proteomes" id="UP000316213"/>
    </source>
</evidence>
<dbReference type="HAMAP" id="MF_00652">
    <property type="entry name" value="UPF0246"/>
    <property type="match status" value="1"/>
</dbReference>
<dbReference type="AlphaFoldDB" id="A0A5C5ZZY8"/>
<dbReference type="EMBL" id="SJPM01000010">
    <property type="protein sequence ID" value="TWT93132.1"/>
    <property type="molecule type" value="Genomic_DNA"/>
</dbReference>
<protein>
    <recommendedName>
        <fullName evidence="1">UPF0246 protein Pla100_44490</fullName>
    </recommendedName>
</protein>
<name>A0A5C5ZZY8_9BACT</name>
<gene>
    <name evidence="2" type="ORF">Pla100_44490</name>
</gene>